<sequence length="100" mass="11793">MKSGVLNATNFEAWEQRFEQLLSKLNEIELQLSQKADDIVSIQVLHHRNELEEFEKRLDEIERKMDKIAQIDQPNKTEAIESYKLQNRPLMNKVAGFSTY</sequence>
<dbReference type="AlphaFoldDB" id="A0A8J8KEW6"/>
<evidence type="ECO:0000256" key="1">
    <source>
        <dbReference type="SAM" id="Coils"/>
    </source>
</evidence>
<protein>
    <submittedName>
        <fullName evidence="2">Chromosome segregation protein</fullName>
    </submittedName>
</protein>
<proteinExistence type="predicted"/>
<accession>A0A8J8KEW6</accession>
<evidence type="ECO:0000313" key="2">
    <source>
        <dbReference type="EMBL" id="NSL52255.1"/>
    </source>
</evidence>
<evidence type="ECO:0000313" key="3">
    <source>
        <dbReference type="Proteomes" id="UP000625804"/>
    </source>
</evidence>
<keyword evidence="1" id="KW-0175">Coiled coil</keyword>
<organism evidence="2 3">
    <name type="scientific">Calidifontibacillus erzurumensis</name>
    <dbReference type="NCBI Taxonomy" id="2741433"/>
    <lineage>
        <taxon>Bacteria</taxon>
        <taxon>Bacillati</taxon>
        <taxon>Bacillota</taxon>
        <taxon>Bacilli</taxon>
        <taxon>Bacillales</taxon>
        <taxon>Bacillaceae</taxon>
        <taxon>Calidifontibacillus/Schinkia group</taxon>
        <taxon>Calidifontibacillus</taxon>
    </lineage>
</organism>
<feature type="coiled-coil region" evidence="1">
    <location>
        <begin position="11"/>
        <end position="71"/>
    </location>
</feature>
<comment type="caution">
    <text evidence="2">The sequence shown here is derived from an EMBL/GenBank/DDBJ whole genome shotgun (WGS) entry which is preliminary data.</text>
</comment>
<dbReference type="Proteomes" id="UP000625804">
    <property type="component" value="Unassembled WGS sequence"/>
</dbReference>
<gene>
    <name evidence="2" type="ORF">HR057_10870</name>
</gene>
<reference evidence="2" key="1">
    <citation type="submission" date="2020-06" db="EMBL/GenBank/DDBJ databases">
        <title>A novel thermopfilic bacterium from Erzurum, Turkey.</title>
        <authorList>
            <person name="Adiguzel A."/>
            <person name="Ay H."/>
            <person name="Baltaci M.O."/>
        </authorList>
    </citation>
    <scope>NUCLEOTIDE SEQUENCE</scope>
    <source>
        <strain evidence="2">P2</strain>
    </source>
</reference>
<dbReference type="EMBL" id="JABTTE010000014">
    <property type="protein sequence ID" value="NSL52255.1"/>
    <property type="molecule type" value="Genomic_DNA"/>
</dbReference>
<dbReference type="RefSeq" id="WP_173731459.1">
    <property type="nucleotide sequence ID" value="NZ_JABTTE010000014.1"/>
</dbReference>
<name>A0A8J8KEW6_9BACI</name>
<keyword evidence="3" id="KW-1185">Reference proteome</keyword>